<name>A0A0G4GT12_9ALVE</name>
<dbReference type="InterPro" id="IPR000396">
    <property type="entry name" value="Pdiesterase2"/>
</dbReference>
<dbReference type="SUPFAM" id="SSF56281">
    <property type="entry name" value="Metallo-hydrolase/oxidoreductase"/>
    <property type="match status" value="1"/>
</dbReference>
<evidence type="ECO:0000256" key="1">
    <source>
        <dbReference type="SAM" id="MobiDB-lite"/>
    </source>
</evidence>
<evidence type="ECO:0008006" key="4">
    <source>
        <dbReference type="Google" id="ProtNLM"/>
    </source>
</evidence>
<dbReference type="PRINTS" id="PR00388">
    <property type="entry name" value="PDIESTERASE2"/>
</dbReference>
<accession>A0A0G4GT12</accession>
<dbReference type="EMBL" id="CDMZ01001524">
    <property type="protein sequence ID" value="CEM33859.1"/>
    <property type="molecule type" value="Genomic_DNA"/>
</dbReference>
<dbReference type="AlphaFoldDB" id="A0A0G4GT12"/>
<feature type="chain" id="PRO_5005190447" description="3',5'-cyclic-nucleotide phosphodiesterase" evidence="2">
    <location>
        <begin position="23"/>
        <end position="482"/>
    </location>
</feature>
<dbReference type="PhylomeDB" id="A0A0G4GT12"/>
<keyword evidence="2" id="KW-0732">Signal</keyword>
<proteinExistence type="predicted"/>
<dbReference type="GO" id="GO:1902660">
    <property type="term" value="P:negative regulation of glucose mediated signaling pathway"/>
    <property type="evidence" value="ECO:0007669"/>
    <property type="project" value="TreeGrafter"/>
</dbReference>
<dbReference type="GO" id="GO:0004115">
    <property type="term" value="F:3',5'-cyclic-AMP phosphodiesterase activity"/>
    <property type="evidence" value="ECO:0007669"/>
    <property type="project" value="InterPro"/>
</dbReference>
<feature type="compositionally biased region" description="Basic and acidic residues" evidence="1">
    <location>
        <begin position="460"/>
        <end position="475"/>
    </location>
</feature>
<sequence length="482" mass="51984">MVVGRWTLAGFLALLQFNCVASKFLVVVGGEYGGIVTGRTSGYLATHVPEGESLSPNFKFLALDAGELLNGLHACMTAQGDAKEPCKTINDMKSSDTATPNYLEAAYTAFKEKLAGVFISHAHLDHVAGLAMTCPNLAENNMPVFGREVVIDHMKSSVFNNVIFPDLTYGGAIWKITAGFSKSQKPEETVKSRMKYYELSDRTLPSSDKRLSPNALDFLMPSETANVHAHKAGPVLEDIPGTGLEILASYPLEHLVGGVSLGSSAILVGSVPQKTKGKVPEELLYFGDHGPKNTGSDAVAVWLQATSAIFSDLCLNHMASGRLKGVFTEVSYDNSVTMLFNHVIPDLLRLFLSAIAKACPDWAGKVSKGKLPKLDVVIGHRKPISGTASSVEEAFGMPDTDELIQSQIIADAFSSSKDSQIQNFMRKSLFNIVFAKQGDVITIPKPEGPKQEDNQSPTNDDSRTHEASELVEIHLRGSTKKA</sequence>
<organism evidence="3">
    <name type="scientific">Chromera velia CCMP2878</name>
    <dbReference type="NCBI Taxonomy" id="1169474"/>
    <lineage>
        <taxon>Eukaryota</taxon>
        <taxon>Sar</taxon>
        <taxon>Alveolata</taxon>
        <taxon>Colpodellida</taxon>
        <taxon>Chromeraceae</taxon>
        <taxon>Chromera</taxon>
    </lineage>
</organism>
<dbReference type="GO" id="GO:0006198">
    <property type="term" value="P:cAMP catabolic process"/>
    <property type="evidence" value="ECO:0007669"/>
    <property type="project" value="InterPro"/>
</dbReference>
<protein>
    <recommendedName>
        <fullName evidence="4">3',5'-cyclic-nucleotide phosphodiesterase</fullName>
    </recommendedName>
</protein>
<dbReference type="PANTHER" id="PTHR28283">
    <property type="entry name" value="3',5'-CYCLIC-NUCLEOTIDE PHOSPHODIESTERASE 1"/>
    <property type="match status" value="1"/>
</dbReference>
<evidence type="ECO:0000256" key="2">
    <source>
        <dbReference type="SAM" id="SignalP"/>
    </source>
</evidence>
<feature type="region of interest" description="Disordered" evidence="1">
    <location>
        <begin position="442"/>
        <end position="482"/>
    </location>
</feature>
<reference evidence="3" key="1">
    <citation type="submission" date="2014-11" db="EMBL/GenBank/DDBJ databases">
        <authorList>
            <person name="Otto D Thomas"/>
            <person name="Naeem Raeece"/>
        </authorList>
    </citation>
    <scope>NUCLEOTIDE SEQUENCE</scope>
</reference>
<dbReference type="VEuPathDB" id="CryptoDB:Cvel_5173"/>
<feature type="signal peptide" evidence="2">
    <location>
        <begin position="1"/>
        <end position="22"/>
    </location>
</feature>
<dbReference type="Gene3D" id="3.60.15.10">
    <property type="entry name" value="Ribonuclease Z/Hydroxyacylglutathione hydrolase-like"/>
    <property type="match status" value="1"/>
</dbReference>
<dbReference type="InterPro" id="IPR036866">
    <property type="entry name" value="RibonucZ/Hydroxyglut_hydro"/>
</dbReference>
<dbReference type="PANTHER" id="PTHR28283:SF1">
    <property type="entry name" value="3',5'-CYCLIC-NUCLEOTIDE PHOSPHODIESTERASE 1"/>
    <property type="match status" value="1"/>
</dbReference>
<gene>
    <name evidence="3" type="ORF">Cvel_5173</name>
</gene>
<evidence type="ECO:0000313" key="3">
    <source>
        <dbReference type="EMBL" id="CEM33859.1"/>
    </source>
</evidence>
<dbReference type="GO" id="GO:0047555">
    <property type="term" value="F:3',5'-cyclic-GMP phosphodiesterase activity"/>
    <property type="evidence" value="ECO:0007669"/>
    <property type="project" value="TreeGrafter"/>
</dbReference>
<dbReference type="Pfam" id="PF02112">
    <property type="entry name" value="PDEase_II"/>
    <property type="match status" value="1"/>
</dbReference>